<dbReference type="Proteomes" id="UP000663444">
    <property type="component" value="Chromosome"/>
</dbReference>
<reference evidence="3" key="1">
    <citation type="submission" date="2020-11" db="EMBL/GenBank/DDBJ databases">
        <title>Azospira restricta DSM 18626 genome sequence.</title>
        <authorList>
            <person name="Moe W.M."/>
        </authorList>
    </citation>
    <scope>NUCLEOTIDE SEQUENCE</scope>
    <source>
        <strain evidence="3">DSM 18626</strain>
    </source>
</reference>
<dbReference type="KEGG" id="ares:IWH25_11610"/>
<dbReference type="Pfam" id="PF11845">
    <property type="entry name" value="Tll0287-like"/>
    <property type="match status" value="1"/>
</dbReference>
<name>A0A974PW43_9RHOO</name>
<organism evidence="3 4">
    <name type="scientific">Azospira restricta</name>
    <dbReference type="NCBI Taxonomy" id="404405"/>
    <lineage>
        <taxon>Bacteria</taxon>
        <taxon>Pseudomonadati</taxon>
        <taxon>Pseudomonadota</taxon>
        <taxon>Betaproteobacteria</taxon>
        <taxon>Rhodocyclales</taxon>
        <taxon>Rhodocyclaceae</taxon>
        <taxon>Azospira</taxon>
    </lineage>
</organism>
<gene>
    <name evidence="3" type="ORF">IWH25_11610</name>
</gene>
<sequence length="198" mass="21893">MFRRKTAIHWVAAMAAILSIVPASAGEENLDALQSEARRAAMRLLEQIRGEVNRELDQTGPIRAITVCKYSAPEISSAISRQTGMRVTRVSLRPRNRMLGEPDSWEQKGLLDFEKRLAKGEKIETLEASQVVSEPTGRYYRYLKAIPMAQPCLACHGPVAGIPEGVKAQLAADYPHDRAVNFQQGQVRGAVSVKKPLD</sequence>
<evidence type="ECO:0000313" key="3">
    <source>
        <dbReference type="EMBL" id="QRJ62431.1"/>
    </source>
</evidence>
<evidence type="ECO:0000256" key="1">
    <source>
        <dbReference type="SAM" id="SignalP"/>
    </source>
</evidence>
<keyword evidence="4" id="KW-1185">Reference proteome</keyword>
<dbReference type="AlphaFoldDB" id="A0A974PW43"/>
<evidence type="ECO:0000313" key="4">
    <source>
        <dbReference type="Proteomes" id="UP000663444"/>
    </source>
</evidence>
<proteinExistence type="predicted"/>
<feature type="chain" id="PRO_5037470542" evidence="1">
    <location>
        <begin position="26"/>
        <end position="198"/>
    </location>
</feature>
<dbReference type="EMBL" id="CP064781">
    <property type="protein sequence ID" value="QRJ62431.1"/>
    <property type="molecule type" value="Genomic_DNA"/>
</dbReference>
<dbReference type="InterPro" id="IPR021796">
    <property type="entry name" value="Tll0287-like_dom"/>
</dbReference>
<dbReference type="RefSeq" id="WP_203385962.1">
    <property type="nucleotide sequence ID" value="NZ_CP064781.1"/>
</dbReference>
<feature type="signal peptide" evidence="1">
    <location>
        <begin position="1"/>
        <end position="25"/>
    </location>
</feature>
<protein>
    <submittedName>
        <fullName evidence="3">DUF3365 domain-containing protein</fullName>
    </submittedName>
</protein>
<keyword evidence="1" id="KW-0732">Signal</keyword>
<evidence type="ECO:0000259" key="2">
    <source>
        <dbReference type="Pfam" id="PF11845"/>
    </source>
</evidence>
<feature type="domain" description="Tll0287-like" evidence="2">
    <location>
        <begin position="34"/>
        <end position="196"/>
    </location>
</feature>
<accession>A0A974PW43</accession>